<comment type="caution">
    <text evidence="11">The sequence shown here is derived from an EMBL/GenBank/DDBJ whole genome shotgun (WGS) entry which is preliminary data.</text>
</comment>
<protein>
    <submittedName>
        <fullName evidence="11">Solute carrier family 35 member E3</fullName>
    </submittedName>
</protein>
<feature type="transmembrane region" description="Helical" evidence="9">
    <location>
        <begin position="76"/>
        <end position="96"/>
    </location>
</feature>
<evidence type="ECO:0000256" key="1">
    <source>
        <dbReference type="ARBA" id="ARBA00003420"/>
    </source>
</evidence>
<keyword evidence="6 9" id="KW-1133">Transmembrane helix</keyword>
<comment type="subcellular location">
    <subcellularLocation>
        <location evidence="2">Endoplasmic reticulum membrane</location>
        <topology evidence="2">Multi-pass membrane protein</topology>
    </subcellularLocation>
</comment>
<evidence type="ECO:0000313" key="11">
    <source>
        <dbReference type="EMBL" id="KAH7349895.1"/>
    </source>
</evidence>
<feature type="region of interest" description="Disordered" evidence="8">
    <location>
        <begin position="1"/>
        <end position="47"/>
    </location>
</feature>
<evidence type="ECO:0000256" key="3">
    <source>
        <dbReference type="ARBA" id="ARBA00010425"/>
    </source>
</evidence>
<dbReference type="InterPro" id="IPR050186">
    <property type="entry name" value="TPT_transporter"/>
</dbReference>
<evidence type="ECO:0000256" key="7">
    <source>
        <dbReference type="ARBA" id="ARBA00023136"/>
    </source>
</evidence>
<feature type="transmembrane region" description="Helical" evidence="9">
    <location>
        <begin position="141"/>
        <end position="159"/>
    </location>
</feature>
<accession>A0A8K0WZE1</accession>
<evidence type="ECO:0000256" key="6">
    <source>
        <dbReference type="ARBA" id="ARBA00022989"/>
    </source>
</evidence>
<comment type="function">
    <text evidence="1">Involved in the import of GDP-mannose from the cytoplasm into the Golgi lumen.</text>
</comment>
<evidence type="ECO:0000256" key="5">
    <source>
        <dbReference type="ARBA" id="ARBA00022692"/>
    </source>
</evidence>
<gene>
    <name evidence="11" type="ORF">B0T11DRAFT_135561</name>
</gene>
<feature type="compositionally biased region" description="Low complexity" evidence="8">
    <location>
        <begin position="1"/>
        <end position="21"/>
    </location>
</feature>
<feature type="transmembrane region" description="Helical" evidence="9">
    <location>
        <begin position="171"/>
        <end position="191"/>
    </location>
</feature>
<evidence type="ECO:0000256" key="9">
    <source>
        <dbReference type="SAM" id="Phobius"/>
    </source>
</evidence>
<comment type="subunit">
    <text evidence="4">Homooligomer.</text>
</comment>
<feature type="transmembrane region" description="Helical" evidence="9">
    <location>
        <begin position="298"/>
        <end position="318"/>
    </location>
</feature>
<evidence type="ECO:0000256" key="4">
    <source>
        <dbReference type="ARBA" id="ARBA00011182"/>
    </source>
</evidence>
<evidence type="ECO:0000256" key="2">
    <source>
        <dbReference type="ARBA" id="ARBA00004477"/>
    </source>
</evidence>
<proteinExistence type="inferred from homology"/>
<name>A0A8K0WZE1_9PEZI</name>
<sequence length="379" mass="41633">MAISRAPSIASSSTETMTSEEQAARLVGIDSEEKGSMSGIRTPDFVDANYKDDVDEKEELLPQQAKKQVEDPKAKLRSAIAWMVVNTLATVGIVFTNKAIFSDPTLKLCQLTFASFHFFITWLTLHILSREPFSYFVPRRAAIKTLLPLAVAMCLNVILPNLSLAFSSVTFYQIARILLTPTVALMNFILYKATLPRAAILALIPACAGVGLVSYYDSLPAADAAVKTTSPLGVIFAFMGIFASSLYTVWIASYHRKLEMSSMQLLHNQAPISAFLLLYVIPFVDYFPTWSEVPLPRWILIMISGVCASLINISQFFIVAQTGPVSSTVVGHVKTCTIVALGWFTSGRAIGDKSVFGVFVALGGIMAYSYIMLKKREHR</sequence>
<feature type="transmembrane region" description="Helical" evidence="9">
    <location>
        <begin position="265"/>
        <end position="286"/>
    </location>
</feature>
<feature type="transmembrane region" description="Helical" evidence="9">
    <location>
        <begin position="232"/>
        <end position="253"/>
    </location>
</feature>
<reference evidence="11" key="1">
    <citation type="journal article" date="2021" name="Nat. Commun.">
        <title>Genetic determinants of endophytism in the Arabidopsis root mycobiome.</title>
        <authorList>
            <person name="Mesny F."/>
            <person name="Miyauchi S."/>
            <person name="Thiergart T."/>
            <person name="Pickel B."/>
            <person name="Atanasova L."/>
            <person name="Karlsson M."/>
            <person name="Huettel B."/>
            <person name="Barry K.W."/>
            <person name="Haridas S."/>
            <person name="Chen C."/>
            <person name="Bauer D."/>
            <person name="Andreopoulos W."/>
            <person name="Pangilinan J."/>
            <person name="LaButti K."/>
            <person name="Riley R."/>
            <person name="Lipzen A."/>
            <person name="Clum A."/>
            <person name="Drula E."/>
            <person name="Henrissat B."/>
            <person name="Kohler A."/>
            <person name="Grigoriev I.V."/>
            <person name="Martin F.M."/>
            <person name="Hacquard S."/>
        </authorList>
    </citation>
    <scope>NUCLEOTIDE SEQUENCE</scope>
    <source>
        <strain evidence="11">MPI-CAGE-AT-0016</strain>
    </source>
</reference>
<feature type="transmembrane region" description="Helical" evidence="9">
    <location>
        <begin position="356"/>
        <end position="373"/>
    </location>
</feature>
<feature type="domain" description="Sugar phosphate transporter" evidence="10">
    <location>
        <begin position="82"/>
        <end position="369"/>
    </location>
</feature>
<organism evidence="11 12">
    <name type="scientific">Plectosphaerella cucumerina</name>
    <dbReference type="NCBI Taxonomy" id="40658"/>
    <lineage>
        <taxon>Eukaryota</taxon>
        <taxon>Fungi</taxon>
        <taxon>Dikarya</taxon>
        <taxon>Ascomycota</taxon>
        <taxon>Pezizomycotina</taxon>
        <taxon>Sordariomycetes</taxon>
        <taxon>Hypocreomycetidae</taxon>
        <taxon>Glomerellales</taxon>
        <taxon>Plectosphaerellaceae</taxon>
        <taxon>Plectosphaerella</taxon>
    </lineage>
</organism>
<comment type="similarity">
    <text evidence="3">Belongs to the TPT transporter family. SLC35D subfamily.</text>
</comment>
<feature type="transmembrane region" description="Helical" evidence="9">
    <location>
        <begin position="108"/>
        <end position="129"/>
    </location>
</feature>
<evidence type="ECO:0000313" key="12">
    <source>
        <dbReference type="Proteomes" id="UP000813385"/>
    </source>
</evidence>
<keyword evidence="5 9" id="KW-0812">Transmembrane</keyword>
<evidence type="ECO:0000256" key="8">
    <source>
        <dbReference type="SAM" id="MobiDB-lite"/>
    </source>
</evidence>
<dbReference type="InterPro" id="IPR004853">
    <property type="entry name" value="Sugar_P_trans_dom"/>
</dbReference>
<feature type="transmembrane region" description="Helical" evidence="9">
    <location>
        <begin position="198"/>
        <end position="216"/>
    </location>
</feature>
<dbReference type="GO" id="GO:0005789">
    <property type="term" value="C:endoplasmic reticulum membrane"/>
    <property type="evidence" value="ECO:0007669"/>
    <property type="project" value="UniProtKB-SubCell"/>
</dbReference>
<keyword evidence="7 9" id="KW-0472">Membrane</keyword>
<dbReference type="OrthoDB" id="5547497at2759"/>
<dbReference type="Proteomes" id="UP000813385">
    <property type="component" value="Unassembled WGS sequence"/>
</dbReference>
<dbReference type="Pfam" id="PF03151">
    <property type="entry name" value="TPT"/>
    <property type="match status" value="1"/>
</dbReference>
<feature type="transmembrane region" description="Helical" evidence="9">
    <location>
        <begin position="325"/>
        <end position="344"/>
    </location>
</feature>
<dbReference type="EMBL" id="JAGPXD010000006">
    <property type="protein sequence ID" value="KAH7349895.1"/>
    <property type="molecule type" value="Genomic_DNA"/>
</dbReference>
<dbReference type="PANTHER" id="PTHR11132">
    <property type="entry name" value="SOLUTE CARRIER FAMILY 35"/>
    <property type="match status" value="1"/>
</dbReference>
<dbReference type="AlphaFoldDB" id="A0A8K0WZE1"/>
<keyword evidence="12" id="KW-1185">Reference proteome</keyword>
<evidence type="ECO:0000259" key="10">
    <source>
        <dbReference type="Pfam" id="PF03151"/>
    </source>
</evidence>